<keyword evidence="2 4" id="KW-0808">Transferase</keyword>
<dbReference type="Pfam" id="PF01596">
    <property type="entry name" value="Methyltransf_3"/>
    <property type="match status" value="1"/>
</dbReference>
<evidence type="ECO:0000313" key="5">
    <source>
        <dbReference type="Proteomes" id="UP000578449"/>
    </source>
</evidence>
<evidence type="ECO:0000256" key="1">
    <source>
        <dbReference type="ARBA" id="ARBA00022603"/>
    </source>
</evidence>
<evidence type="ECO:0000313" key="4">
    <source>
        <dbReference type="EMBL" id="MBB5132552.1"/>
    </source>
</evidence>
<keyword evidence="1 4" id="KW-0489">Methyltransferase</keyword>
<organism evidence="4 5">
    <name type="scientific">Thermocatellispora tengchongensis</name>
    <dbReference type="NCBI Taxonomy" id="1073253"/>
    <lineage>
        <taxon>Bacteria</taxon>
        <taxon>Bacillati</taxon>
        <taxon>Actinomycetota</taxon>
        <taxon>Actinomycetes</taxon>
        <taxon>Streptosporangiales</taxon>
        <taxon>Streptosporangiaceae</taxon>
        <taxon>Thermocatellispora</taxon>
    </lineage>
</organism>
<accession>A0A840NZH3</accession>
<dbReference type="SUPFAM" id="SSF53335">
    <property type="entry name" value="S-adenosyl-L-methionine-dependent methyltransferases"/>
    <property type="match status" value="1"/>
</dbReference>
<evidence type="ECO:0000256" key="2">
    <source>
        <dbReference type="ARBA" id="ARBA00022679"/>
    </source>
</evidence>
<dbReference type="InterPro" id="IPR050362">
    <property type="entry name" value="Cation-dep_OMT"/>
</dbReference>
<comment type="caution">
    <text evidence="4">The sequence shown here is derived from an EMBL/GenBank/DDBJ whole genome shotgun (WGS) entry which is preliminary data.</text>
</comment>
<reference evidence="4 5" key="1">
    <citation type="submission" date="2020-08" db="EMBL/GenBank/DDBJ databases">
        <title>Genomic Encyclopedia of Type Strains, Phase IV (KMG-IV): sequencing the most valuable type-strain genomes for metagenomic binning, comparative biology and taxonomic classification.</title>
        <authorList>
            <person name="Goeker M."/>
        </authorList>
    </citation>
    <scope>NUCLEOTIDE SEQUENCE [LARGE SCALE GENOMIC DNA]</scope>
    <source>
        <strain evidence="4 5">DSM 45615</strain>
    </source>
</reference>
<name>A0A840NZH3_9ACTN</name>
<dbReference type="EC" id="2.1.1.104" evidence="4"/>
<dbReference type="Proteomes" id="UP000578449">
    <property type="component" value="Unassembled WGS sequence"/>
</dbReference>
<dbReference type="GO" id="GO:0032259">
    <property type="term" value="P:methylation"/>
    <property type="evidence" value="ECO:0007669"/>
    <property type="project" value="UniProtKB-KW"/>
</dbReference>
<proteinExistence type="predicted"/>
<sequence length="217" mass="23408">MKATYLDPRVGQYVLAHATQPDEVLEALAKETVEATGGDSEMQISPEQGPFLTMLAQIAGARNAVEIGTFTGYSSICIARGLAPGGRLTCFDVSEQWTSIARRHWREAGVADRIDLILGPAAETLAAWTPAEPVDLAFIDADKGGYPVYYDLLMDRLAPGGVILCDNTLRRGTVADPDTTDPVTEAMRAFNDKVMTDPRVTTVLLPLADGLTLIRKN</sequence>
<gene>
    <name evidence="4" type="ORF">HNP84_002268</name>
</gene>
<dbReference type="Gene3D" id="3.40.50.150">
    <property type="entry name" value="Vaccinia Virus protein VP39"/>
    <property type="match status" value="1"/>
</dbReference>
<dbReference type="RefSeq" id="WP_185049533.1">
    <property type="nucleotide sequence ID" value="NZ_BAABIX010000003.1"/>
</dbReference>
<dbReference type="InterPro" id="IPR002935">
    <property type="entry name" value="SAM_O-MeTrfase"/>
</dbReference>
<dbReference type="AlphaFoldDB" id="A0A840NZH3"/>
<dbReference type="PROSITE" id="PS51682">
    <property type="entry name" value="SAM_OMT_I"/>
    <property type="match status" value="1"/>
</dbReference>
<keyword evidence="3" id="KW-0949">S-adenosyl-L-methionine</keyword>
<dbReference type="EMBL" id="JACHGN010000004">
    <property type="protein sequence ID" value="MBB5132552.1"/>
    <property type="molecule type" value="Genomic_DNA"/>
</dbReference>
<protein>
    <submittedName>
        <fullName evidence="4">Caffeoyl-CoA O-methyltransferase</fullName>
        <ecNumber evidence="4">2.1.1.104</ecNumber>
    </submittedName>
</protein>
<dbReference type="PANTHER" id="PTHR10509:SF14">
    <property type="entry name" value="CAFFEOYL-COA O-METHYLTRANSFERASE 3-RELATED"/>
    <property type="match status" value="1"/>
</dbReference>
<dbReference type="InterPro" id="IPR029063">
    <property type="entry name" value="SAM-dependent_MTases_sf"/>
</dbReference>
<evidence type="ECO:0000256" key="3">
    <source>
        <dbReference type="ARBA" id="ARBA00022691"/>
    </source>
</evidence>
<dbReference type="GO" id="GO:0042409">
    <property type="term" value="F:caffeoyl-CoA O-methyltransferase activity"/>
    <property type="evidence" value="ECO:0007669"/>
    <property type="project" value="UniProtKB-EC"/>
</dbReference>
<keyword evidence="5" id="KW-1185">Reference proteome</keyword>
<dbReference type="PANTHER" id="PTHR10509">
    <property type="entry name" value="O-METHYLTRANSFERASE-RELATED"/>
    <property type="match status" value="1"/>
</dbReference>